<evidence type="ECO:0000259" key="10">
    <source>
        <dbReference type="Pfam" id="PF01035"/>
    </source>
</evidence>
<dbReference type="SUPFAM" id="SSF46767">
    <property type="entry name" value="Methylated DNA-protein cysteine methyltransferase, C-terminal domain"/>
    <property type="match status" value="1"/>
</dbReference>
<keyword evidence="6 9" id="KW-0227">DNA damage</keyword>
<dbReference type="InterPro" id="IPR036631">
    <property type="entry name" value="MGMT_N_sf"/>
</dbReference>
<dbReference type="CDD" id="cd06445">
    <property type="entry name" value="ATase"/>
    <property type="match status" value="1"/>
</dbReference>
<keyword evidence="7 9" id="KW-0234">DNA repair</keyword>
<keyword evidence="5 9" id="KW-0808">Transferase</keyword>
<name>A0A5D4TE49_9BACI</name>
<dbReference type="PANTHER" id="PTHR10815:SF13">
    <property type="entry name" value="METHYLATED-DNA--PROTEIN-CYSTEINE METHYLTRANSFERASE"/>
    <property type="match status" value="1"/>
</dbReference>
<dbReference type="GO" id="GO:0005737">
    <property type="term" value="C:cytoplasm"/>
    <property type="evidence" value="ECO:0007669"/>
    <property type="project" value="UniProtKB-SubCell"/>
</dbReference>
<dbReference type="Gene3D" id="3.30.160.70">
    <property type="entry name" value="Methylated DNA-protein cysteine methyltransferase domain"/>
    <property type="match status" value="1"/>
</dbReference>
<evidence type="ECO:0000313" key="13">
    <source>
        <dbReference type="Proteomes" id="UP000324517"/>
    </source>
</evidence>
<evidence type="ECO:0000259" key="11">
    <source>
        <dbReference type="Pfam" id="PF02870"/>
    </source>
</evidence>
<comment type="function">
    <text evidence="9">Involved in the cellular defense against the biological effects of O6-methylguanine (O6-MeG) and O4-methylthymine (O4-MeT) in DNA. Repairs the methylated nucleobase in DNA by stoichiometrically transferring the methyl group to a cysteine residue in the enzyme. This is a suicide reaction: the enzyme is irreversibly inactivated.</text>
</comment>
<comment type="catalytic activity">
    <reaction evidence="8 9">
        <text>a 6-O-methyl-2'-deoxyguanosine in DNA + L-cysteinyl-[protein] = S-methyl-L-cysteinyl-[protein] + a 2'-deoxyguanosine in DNA</text>
        <dbReference type="Rhea" id="RHEA:24000"/>
        <dbReference type="Rhea" id="RHEA-COMP:10131"/>
        <dbReference type="Rhea" id="RHEA-COMP:10132"/>
        <dbReference type="Rhea" id="RHEA-COMP:11367"/>
        <dbReference type="Rhea" id="RHEA-COMP:11368"/>
        <dbReference type="ChEBI" id="CHEBI:29950"/>
        <dbReference type="ChEBI" id="CHEBI:82612"/>
        <dbReference type="ChEBI" id="CHEBI:85445"/>
        <dbReference type="ChEBI" id="CHEBI:85448"/>
        <dbReference type="EC" id="2.1.1.63"/>
    </reaction>
</comment>
<feature type="domain" description="Methylguanine DNA methyltransferase ribonuclease-like" evidence="11">
    <location>
        <begin position="4"/>
        <end position="74"/>
    </location>
</feature>
<gene>
    <name evidence="12" type="ORF">FZC75_04385</name>
</gene>
<evidence type="ECO:0000313" key="12">
    <source>
        <dbReference type="EMBL" id="TYS73575.1"/>
    </source>
</evidence>
<evidence type="ECO:0000256" key="2">
    <source>
        <dbReference type="ARBA" id="ARBA00008711"/>
    </source>
</evidence>
<dbReference type="NCBIfam" id="TIGR00589">
    <property type="entry name" value="ogt"/>
    <property type="match status" value="1"/>
</dbReference>
<evidence type="ECO:0000256" key="7">
    <source>
        <dbReference type="ARBA" id="ARBA00023204"/>
    </source>
</evidence>
<dbReference type="InterPro" id="IPR014048">
    <property type="entry name" value="MethylDNA_cys_MeTrfase_DNA-bd"/>
</dbReference>
<comment type="miscellaneous">
    <text evidence="9">This enzyme catalyzes only one turnover and therefore is not strictly catalytic. According to one definition, an enzyme is a biocatalyst that acts repeatedly and over many reaction cycles.</text>
</comment>
<dbReference type="InterPro" id="IPR036388">
    <property type="entry name" value="WH-like_DNA-bd_sf"/>
</dbReference>
<evidence type="ECO:0000256" key="9">
    <source>
        <dbReference type="HAMAP-Rule" id="MF_00772"/>
    </source>
</evidence>
<dbReference type="EMBL" id="VTET01000002">
    <property type="protein sequence ID" value="TYS73575.1"/>
    <property type="molecule type" value="Genomic_DNA"/>
</dbReference>
<dbReference type="GO" id="GO:0006307">
    <property type="term" value="P:DNA alkylation repair"/>
    <property type="evidence" value="ECO:0007669"/>
    <property type="project" value="UniProtKB-UniRule"/>
</dbReference>
<evidence type="ECO:0000256" key="4">
    <source>
        <dbReference type="ARBA" id="ARBA00022603"/>
    </source>
</evidence>
<accession>A0A5D4TE49</accession>
<evidence type="ECO:0000256" key="6">
    <source>
        <dbReference type="ARBA" id="ARBA00022763"/>
    </source>
</evidence>
<feature type="active site" description="Nucleophile; methyl group acceptor" evidence="9">
    <location>
        <position position="130"/>
    </location>
</feature>
<evidence type="ECO:0000256" key="1">
    <source>
        <dbReference type="ARBA" id="ARBA00001286"/>
    </source>
</evidence>
<organism evidence="12 13">
    <name type="scientific">Sutcliffiella horikoshii</name>
    <dbReference type="NCBI Taxonomy" id="79883"/>
    <lineage>
        <taxon>Bacteria</taxon>
        <taxon>Bacillati</taxon>
        <taxon>Bacillota</taxon>
        <taxon>Bacilli</taxon>
        <taxon>Bacillales</taxon>
        <taxon>Bacillaceae</taxon>
        <taxon>Sutcliffiella</taxon>
    </lineage>
</organism>
<comment type="subcellular location">
    <subcellularLocation>
        <location evidence="9">Cytoplasm</location>
    </subcellularLocation>
</comment>
<feature type="domain" description="Methylated-DNA-[protein]-cysteine S-methyltransferase DNA binding" evidence="10">
    <location>
        <begin position="80"/>
        <end position="160"/>
    </location>
</feature>
<dbReference type="InterPro" id="IPR023546">
    <property type="entry name" value="MGMT"/>
</dbReference>
<dbReference type="InterPro" id="IPR008332">
    <property type="entry name" value="MethylG_MeTrfase_N"/>
</dbReference>
<dbReference type="HAMAP" id="MF_00772">
    <property type="entry name" value="OGT"/>
    <property type="match status" value="1"/>
</dbReference>
<dbReference type="RefSeq" id="WP_148978559.1">
    <property type="nucleotide sequence ID" value="NZ_JBNILM010000003.1"/>
</dbReference>
<proteinExistence type="inferred from homology"/>
<reference evidence="12 13" key="1">
    <citation type="submission" date="2019-08" db="EMBL/GenBank/DDBJ databases">
        <title>Bacillus genomes from the desert of Cuatro Cienegas, Coahuila.</title>
        <authorList>
            <person name="Olmedo-Alvarez G."/>
        </authorList>
    </citation>
    <scope>NUCLEOTIDE SEQUENCE [LARGE SCALE GENOMIC DNA]</scope>
    <source>
        <strain evidence="12 13">CH98b_3T</strain>
    </source>
</reference>
<dbReference type="PROSITE" id="PS00374">
    <property type="entry name" value="MGMT"/>
    <property type="match status" value="1"/>
</dbReference>
<dbReference type="InterPro" id="IPR036217">
    <property type="entry name" value="MethylDNA_cys_MeTrfase_DNAb"/>
</dbReference>
<evidence type="ECO:0000256" key="3">
    <source>
        <dbReference type="ARBA" id="ARBA00022490"/>
    </source>
</evidence>
<dbReference type="AlphaFoldDB" id="A0A5D4TE49"/>
<comment type="catalytic activity">
    <reaction evidence="1 9">
        <text>a 4-O-methyl-thymidine in DNA + L-cysteinyl-[protein] = a thymidine in DNA + S-methyl-L-cysteinyl-[protein]</text>
        <dbReference type="Rhea" id="RHEA:53428"/>
        <dbReference type="Rhea" id="RHEA-COMP:10131"/>
        <dbReference type="Rhea" id="RHEA-COMP:10132"/>
        <dbReference type="Rhea" id="RHEA-COMP:13555"/>
        <dbReference type="Rhea" id="RHEA-COMP:13556"/>
        <dbReference type="ChEBI" id="CHEBI:29950"/>
        <dbReference type="ChEBI" id="CHEBI:82612"/>
        <dbReference type="ChEBI" id="CHEBI:137386"/>
        <dbReference type="ChEBI" id="CHEBI:137387"/>
        <dbReference type="EC" id="2.1.1.63"/>
    </reaction>
</comment>
<dbReference type="Proteomes" id="UP000324517">
    <property type="component" value="Unassembled WGS sequence"/>
</dbReference>
<keyword evidence="4 9" id="KW-0489">Methyltransferase</keyword>
<dbReference type="GO" id="GO:0003908">
    <property type="term" value="F:methylated-DNA-[protein]-cysteine S-methyltransferase activity"/>
    <property type="evidence" value="ECO:0007669"/>
    <property type="project" value="UniProtKB-UniRule"/>
</dbReference>
<dbReference type="InterPro" id="IPR001497">
    <property type="entry name" value="MethylDNA_cys_MeTrfase_AS"/>
</dbReference>
<protein>
    <recommendedName>
        <fullName evidence="9">Methylated-DNA--protein-cysteine methyltransferase</fullName>
        <ecNumber evidence="9">2.1.1.63</ecNumber>
    </recommendedName>
    <alternativeName>
        <fullName evidence="9">6-O-methylguanine-DNA methyltransferase</fullName>
        <shortName evidence="9">MGMT</shortName>
    </alternativeName>
    <alternativeName>
        <fullName evidence="9">O-6-methylguanine-DNA-alkyltransferase</fullName>
    </alternativeName>
</protein>
<evidence type="ECO:0000256" key="8">
    <source>
        <dbReference type="ARBA" id="ARBA00049348"/>
    </source>
</evidence>
<dbReference type="Gene3D" id="1.10.10.10">
    <property type="entry name" value="Winged helix-like DNA-binding domain superfamily/Winged helix DNA-binding domain"/>
    <property type="match status" value="1"/>
</dbReference>
<dbReference type="EC" id="2.1.1.63" evidence="9"/>
<dbReference type="SUPFAM" id="SSF53155">
    <property type="entry name" value="Methylated DNA-protein cysteine methyltransferase domain"/>
    <property type="match status" value="1"/>
</dbReference>
<dbReference type="GO" id="GO:0032259">
    <property type="term" value="P:methylation"/>
    <property type="evidence" value="ECO:0007669"/>
    <property type="project" value="UniProtKB-KW"/>
</dbReference>
<dbReference type="Pfam" id="PF02870">
    <property type="entry name" value="Methyltransf_1N"/>
    <property type="match status" value="1"/>
</dbReference>
<evidence type="ECO:0000256" key="5">
    <source>
        <dbReference type="ARBA" id="ARBA00022679"/>
    </source>
</evidence>
<dbReference type="Pfam" id="PF01035">
    <property type="entry name" value="DNA_binding_1"/>
    <property type="match status" value="1"/>
</dbReference>
<sequence length="162" mass="18579">MYQYSSTPTPLGTIYVICHEDYLVKIEFDNEFLQKDQEGNLYNYTPNDPLCESAISQLQEYFAGKRSEFELPIQMEGTTFQKEVWKALSNIQYGEVKCYQDIAKEINRPLAVRAIGQANRRNPLPILIPCHRVIGKNKELVGYAGDKIGMKEELLKLEGILV</sequence>
<dbReference type="OrthoDB" id="9802228at2"/>
<keyword evidence="3 9" id="KW-0963">Cytoplasm</keyword>
<comment type="similarity">
    <text evidence="2 9">Belongs to the MGMT family.</text>
</comment>
<dbReference type="PANTHER" id="PTHR10815">
    <property type="entry name" value="METHYLATED-DNA--PROTEIN-CYSTEINE METHYLTRANSFERASE"/>
    <property type="match status" value="1"/>
</dbReference>
<comment type="caution">
    <text evidence="12">The sequence shown here is derived from an EMBL/GenBank/DDBJ whole genome shotgun (WGS) entry which is preliminary data.</text>
</comment>
<dbReference type="FunFam" id="1.10.10.10:FF:000214">
    <property type="entry name" value="Methylated-DNA--protein-cysteine methyltransferase"/>
    <property type="match status" value="1"/>
</dbReference>